<dbReference type="STRING" id="1137799.GZ78_13095"/>
<reference evidence="1 2" key="1">
    <citation type="submission" date="2014-06" db="EMBL/GenBank/DDBJ databases">
        <title>Whole Genome Sequences of Three Symbiotic Endozoicomonas Bacteria.</title>
        <authorList>
            <person name="Neave M.J."/>
            <person name="Apprill A."/>
            <person name="Voolstra C.R."/>
        </authorList>
    </citation>
    <scope>NUCLEOTIDE SEQUENCE [LARGE SCALE GENOMIC DNA]</scope>
    <source>
        <strain evidence="1 2">DSM 25634</strain>
    </source>
</reference>
<dbReference type="EMBL" id="JOKH01000002">
    <property type="protein sequence ID" value="KEQ18429.1"/>
    <property type="molecule type" value="Genomic_DNA"/>
</dbReference>
<keyword evidence="2" id="KW-1185">Reference proteome</keyword>
<protein>
    <submittedName>
        <fullName evidence="1">Uncharacterized protein</fullName>
    </submittedName>
</protein>
<comment type="caution">
    <text evidence="1">The sequence shown here is derived from an EMBL/GenBank/DDBJ whole genome shotgun (WGS) entry which is preliminary data.</text>
</comment>
<dbReference type="AlphaFoldDB" id="A0A081NJ06"/>
<sequence length="97" mass="11229">MASPYFVQPYQRILILMREESLPGEFQSSLHYAMRAAIIPLLEFSKRCPTCQCCQKQLEKMKDWLLQPHAYTAFLGGKESCQPIPRKTQAPVHHTVH</sequence>
<dbReference type="OrthoDB" id="5918373at2"/>
<proteinExistence type="predicted"/>
<evidence type="ECO:0000313" key="1">
    <source>
        <dbReference type="EMBL" id="KEQ18429.1"/>
    </source>
</evidence>
<name>A0A081NJ06_9GAMM</name>
<accession>A0A081NJ06</accession>
<evidence type="ECO:0000313" key="2">
    <source>
        <dbReference type="Proteomes" id="UP000028073"/>
    </source>
</evidence>
<organism evidence="1 2">
    <name type="scientific">Endozoicomonas numazuensis</name>
    <dbReference type="NCBI Taxonomy" id="1137799"/>
    <lineage>
        <taxon>Bacteria</taxon>
        <taxon>Pseudomonadati</taxon>
        <taxon>Pseudomonadota</taxon>
        <taxon>Gammaproteobacteria</taxon>
        <taxon>Oceanospirillales</taxon>
        <taxon>Endozoicomonadaceae</taxon>
        <taxon>Endozoicomonas</taxon>
    </lineage>
</organism>
<dbReference type="RefSeq" id="WP_034835748.1">
    <property type="nucleotide sequence ID" value="NZ_JOKH01000002.1"/>
</dbReference>
<dbReference type="Proteomes" id="UP000028073">
    <property type="component" value="Unassembled WGS sequence"/>
</dbReference>
<gene>
    <name evidence="1" type="ORF">GZ78_13095</name>
</gene>